<keyword evidence="6" id="KW-0732">Signal</keyword>
<dbReference type="GO" id="GO:0004252">
    <property type="term" value="F:serine-type endopeptidase activity"/>
    <property type="evidence" value="ECO:0007669"/>
    <property type="project" value="InterPro"/>
</dbReference>
<dbReference type="Pfam" id="PF00089">
    <property type="entry name" value="Trypsin"/>
    <property type="match status" value="1"/>
</dbReference>
<evidence type="ECO:0000259" key="7">
    <source>
        <dbReference type="PROSITE" id="PS50240"/>
    </source>
</evidence>
<dbReference type="InterPro" id="IPR043504">
    <property type="entry name" value="Peptidase_S1_PA_chymotrypsin"/>
</dbReference>
<dbReference type="InterPro" id="IPR018114">
    <property type="entry name" value="TRYPSIN_HIS"/>
</dbReference>
<protein>
    <submittedName>
        <fullName evidence="8">Serine protease</fullName>
    </submittedName>
</protein>
<feature type="signal peptide" evidence="6">
    <location>
        <begin position="1"/>
        <end position="25"/>
    </location>
</feature>
<sequence length="259" mass="26358">MKVRTLLVGMIAAAAAVVAPTAAAAAPPTGDGEMGTLIVGGHNATQTYSFMVSLQSTSGGHFCGGSLIKANWVVTAAHCVQGRSPSSTIARIGTTNRTSGGTVARASRIIIHPSYRGPYDIALVQLSTSVSQAPVRIAASSGPVGTQTRIIGWGQTCPVRGACGAPITLQELDTSIVNDYECSGISGSIEICTDNPGNRAGACYGDSGGPQIKAVNGQWELIGATSRSGGGSQCAVAPSIYTDVPAFRNWIQQYTGALS</sequence>
<dbReference type="InterPro" id="IPR050430">
    <property type="entry name" value="Peptidase_S1"/>
</dbReference>
<reference evidence="8" key="2">
    <citation type="submission" date="2020-09" db="EMBL/GenBank/DDBJ databases">
        <authorList>
            <person name="Sun Q."/>
            <person name="Ohkuma M."/>
        </authorList>
    </citation>
    <scope>NUCLEOTIDE SEQUENCE</scope>
    <source>
        <strain evidence="8">JCM 3276</strain>
    </source>
</reference>
<gene>
    <name evidence="8" type="ORF">GCM10010171_42190</name>
</gene>
<comment type="similarity">
    <text evidence="1">Belongs to the peptidase S1 family.</text>
</comment>
<evidence type="ECO:0000256" key="4">
    <source>
        <dbReference type="ARBA" id="ARBA00022825"/>
    </source>
</evidence>
<dbReference type="PROSITE" id="PS50240">
    <property type="entry name" value="TRYPSIN_DOM"/>
    <property type="match status" value="1"/>
</dbReference>
<dbReference type="RefSeq" id="WP_189212242.1">
    <property type="nucleotide sequence ID" value="NZ_BMRB01000003.1"/>
</dbReference>
<evidence type="ECO:0000313" key="8">
    <source>
        <dbReference type="EMBL" id="GGS42731.1"/>
    </source>
</evidence>
<evidence type="ECO:0000256" key="3">
    <source>
        <dbReference type="ARBA" id="ARBA00022801"/>
    </source>
</evidence>
<feature type="domain" description="Peptidase S1" evidence="7">
    <location>
        <begin position="38"/>
        <end position="256"/>
    </location>
</feature>
<evidence type="ECO:0000256" key="6">
    <source>
        <dbReference type="SAM" id="SignalP"/>
    </source>
</evidence>
<dbReference type="Gene3D" id="2.40.10.10">
    <property type="entry name" value="Trypsin-like serine proteases"/>
    <property type="match status" value="1"/>
</dbReference>
<dbReference type="FunFam" id="2.40.10.10:FF:000073">
    <property type="entry name" value="Trypsin alpha"/>
    <property type="match status" value="1"/>
</dbReference>
<organism evidence="8 9">
    <name type="scientific">Actinokineospora fastidiosa</name>
    <dbReference type="NCBI Taxonomy" id="1816"/>
    <lineage>
        <taxon>Bacteria</taxon>
        <taxon>Bacillati</taxon>
        <taxon>Actinomycetota</taxon>
        <taxon>Actinomycetes</taxon>
        <taxon>Pseudonocardiales</taxon>
        <taxon>Pseudonocardiaceae</taxon>
        <taxon>Actinokineospora</taxon>
    </lineage>
</organism>
<proteinExistence type="inferred from homology"/>
<dbReference type="InterPro" id="IPR001254">
    <property type="entry name" value="Trypsin_dom"/>
</dbReference>
<dbReference type="PROSITE" id="PS00134">
    <property type="entry name" value="TRYPSIN_HIS"/>
    <property type="match status" value="1"/>
</dbReference>
<dbReference type="Proteomes" id="UP000660680">
    <property type="component" value="Unassembled WGS sequence"/>
</dbReference>
<dbReference type="PANTHER" id="PTHR24276">
    <property type="entry name" value="POLYSERASE-RELATED"/>
    <property type="match status" value="1"/>
</dbReference>
<dbReference type="PRINTS" id="PR00722">
    <property type="entry name" value="CHYMOTRYPSIN"/>
</dbReference>
<dbReference type="SMART" id="SM00020">
    <property type="entry name" value="Tryp_SPc"/>
    <property type="match status" value="1"/>
</dbReference>
<dbReference type="InterPro" id="IPR001314">
    <property type="entry name" value="Peptidase_S1A"/>
</dbReference>
<keyword evidence="2 8" id="KW-0645">Protease</keyword>
<keyword evidence="4" id="KW-0720">Serine protease</keyword>
<feature type="chain" id="PRO_5038974775" evidence="6">
    <location>
        <begin position="26"/>
        <end position="259"/>
    </location>
</feature>
<comment type="caution">
    <text evidence="8">The sequence shown here is derived from an EMBL/GenBank/DDBJ whole genome shotgun (WGS) entry which is preliminary data.</text>
</comment>
<dbReference type="InterPro" id="IPR009003">
    <property type="entry name" value="Peptidase_S1_PA"/>
</dbReference>
<evidence type="ECO:0000256" key="2">
    <source>
        <dbReference type="ARBA" id="ARBA00022670"/>
    </source>
</evidence>
<evidence type="ECO:0000256" key="5">
    <source>
        <dbReference type="ARBA" id="ARBA00023157"/>
    </source>
</evidence>
<keyword evidence="5" id="KW-1015">Disulfide bond</keyword>
<dbReference type="GO" id="GO:0006508">
    <property type="term" value="P:proteolysis"/>
    <property type="evidence" value="ECO:0007669"/>
    <property type="project" value="UniProtKB-KW"/>
</dbReference>
<dbReference type="CDD" id="cd00190">
    <property type="entry name" value="Tryp_SPc"/>
    <property type="match status" value="1"/>
</dbReference>
<evidence type="ECO:0000256" key="1">
    <source>
        <dbReference type="ARBA" id="ARBA00007664"/>
    </source>
</evidence>
<keyword evidence="9" id="KW-1185">Reference proteome</keyword>
<keyword evidence="3" id="KW-0378">Hydrolase</keyword>
<dbReference type="SUPFAM" id="SSF50494">
    <property type="entry name" value="Trypsin-like serine proteases"/>
    <property type="match status" value="1"/>
</dbReference>
<dbReference type="AlphaFoldDB" id="A0A918LFS5"/>
<dbReference type="PANTHER" id="PTHR24276:SF98">
    <property type="entry name" value="FI18310P1-RELATED"/>
    <property type="match status" value="1"/>
</dbReference>
<accession>A0A918LFS5</accession>
<reference evidence="8" key="1">
    <citation type="journal article" date="2014" name="Int. J. Syst. Evol. Microbiol.">
        <title>Complete genome sequence of Corynebacterium casei LMG S-19264T (=DSM 44701T), isolated from a smear-ripened cheese.</title>
        <authorList>
            <consortium name="US DOE Joint Genome Institute (JGI-PGF)"/>
            <person name="Walter F."/>
            <person name="Albersmeier A."/>
            <person name="Kalinowski J."/>
            <person name="Ruckert C."/>
        </authorList>
    </citation>
    <scope>NUCLEOTIDE SEQUENCE</scope>
    <source>
        <strain evidence="8">JCM 3276</strain>
    </source>
</reference>
<evidence type="ECO:0000313" key="9">
    <source>
        <dbReference type="Proteomes" id="UP000660680"/>
    </source>
</evidence>
<name>A0A918LFS5_9PSEU</name>
<dbReference type="EMBL" id="BMRB01000003">
    <property type="protein sequence ID" value="GGS42731.1"/>
    <property type="molecule type" value="Genomic_DNA"/>
</dbReference>